<dbReference type="Proteomes" id="UP000639051">
    <property type="component" value="Unassembled WGS sequence"/>
</dbReference>
<dbReference type="EMBL" id="JAERRC010000015">
    <property type="protein sequence ID" value="MBL0705064.1"/>
    <property type="molecule type" value="Genomic_DNA"/>
</dbReference>
<protein>
    <submittedName>
        <fullName evidence="1">Uncharacterized protein</fullName>
    </submittedName>
</protein>
<proteinExistence type="predicted"/>
<sequence>MFPPEPAQPLHETMLSVLHEARRRQVRHEEYPLPVCELLLEIHAPAGDMVGDPCEGCQEPWPCKMVLGILGGLVPGAGPEDEWSGFA</sequence>
<dbReference type="RefSeq" id="WP_189694304.1">
    <property type="nucleotide sequence ID" value="NZ_BNCM01000009.1"/>
</dbReference>
<name>A0ABS1K078_9MICC</name>
<evidence type="ECO:0000313" key="2">
    <source>
        <dbReference type="Proteomes" id="UP000639051"/>
    </source>
</evidence>
<evidence type="ECO:0000313" key="1">
    <source>
        <dbReference type="EMBL" id="MBL0705064.1"/>
    </source>
</evidence>
<gene>
    <name evidence="1" type="ORF">JJE72_06020</name>
</gene>
<reference evidence="1 2" key="1">
    <citation type="submission" date="2021-01" db="EMBL/GenBank/DDBJ databases">
        <title>Genome public.</title>
        <authorList>
            <person name="Liu C."/>
            <person name="Sun Q."/>
        </authorList>
    </citation>
    <scope>NUCLEOTIDE SEQUENCE [LARGE SCALE GENOMIC DNA]</scope>
    <source>
        <strain evidence="1 2">JC656</strain>
    </source>
</reference>
<organism evidence="1 2">
    <name type="scientific">Sinomonas cellulolyticus</name>
    <dbReference type="NCBI Taxonomy" id="2801916"/>
    <lineage>
        <taxon>Bacteria</taxon>
        <taxon>Bacillati</taxon>
        <taxon>Actinomycetota</taxon>
        <taxon>Actinomycetes</taxon>
        <taxon>Micrococcales</taxon>
        <taxon>Micrococcaceae</taxon>
        <taxon>Sinomonas</taxon>
    </lineage>
</organism>
<keyword evidence="2" id="KW-1185">Reference proteome</keyword>
<comment type="caution">
    <text evidence="1">The sequence shown here is derived from an EMBL/GenBank/DDBJ whole genome shotgun (WGS) entry which is preliminary data.</text>
</comment>
<accession>A0ABS1K078</accession>